<keyword evidence="1" id="KW-1133">Transmembrane helix</keyword>
<dbReference type="Proteomes" id="UP001595685">
    <property type="component" value="Unassembled WGS sequence"/>
</dbReference>
<evidence type="ECO:0000256" key="1">
    <source>
        <dbReference type="SAM" id="Phobius"/>
    </source>
</evidence>
<sequence length="180" mass="18863">MTAPLALLVAHASTAVLCLGLGAYALLRRRKGDTVHRLVGWSWVAGMTFVATSSFAIRDLRDGRFSVLHVLSLVTLTALVLGVRAARRHDLRAHRGNMIGSYSGLAGAFVGAVAVPDRLVPSFVVTQPAGAAAALAALALVWLVVVGGAHLWVRGDRARAVRRRPARRAGAAQPVGSPVP</sequence>
<dbReference type="Pfam" id="PF10067">
    <property type="entry name" value="DUF2306"/>
    <property type="match status" value="1"/>
</dbReference>
<feature type="transmembrane region" description="Helical" evidence="1">
    <location>
        <begin position="98"/>
        <end position="116"/>
    </location>
</feature>
<feature type="transmembrane region" description="Helical" evidence="1">
    <location>
        <begin position="6"/>
        <end position="26"/>
    </location>
</feature>
<feature type="transmembrane region" description="Helical" evidence="1">
    <location>
        <begin position="38"/>
        <end position="57"/>
    </location>
</feature>
<organism evidence="2 3">
    <name type="scientific">Aquipuribacter hungaricus</name>
    <dbReference type="NCBI Taxonomy" id="545624"/>
    <lineage>
        <taxon>Bacteria</taxon>
        <taxon>Bacillati</taxon>
        <taxon>Actinomycetota</taxon>
        <taxon>Actinomycetes</taxon>
        <taxon>Micrococcales</taxon>
        <taxon>Intrasporangiaceae</taxon>
        <taxon>Aquipuribacter</taxon>
    </lineage>
</organism>
<dbReference type="InterPro" id="IPR018750">
    <property type="entry name" value="DUF2306_membrane"/>
</dbReference>
<proteinExistence type="predicted"/>
<evidence type="ECO:0000313" key="3">
    <source>
        <dbReference type="Proteomes" id="UP001595685"/>
    </source>
</evidence>
<keyword evidence="1" id="KW-0812">Transmembrane</keyword>
<reference evidence="3" key="1">
    <citation type="journal article" date="2019" name="Int. J. Syst. Evol. Microbiol.">
        <title>The Global Catalogue of Microorganisms (GCM) 10K type strain sequencing project: providing services to taxonomists for standard genome sequencing and annotation.</title>
        <authorList>
            <consortium name="The Broad Institute Genomics Platform"/>
            <consortium name="The Broad Institute Genome Sequencing Center for Infectious Disease"/>
            <person name="Wu L."/>
            <person name="Ma J."/>
        </authorList>
    </citation>
    <scope>NUCLEOTIDE SEQUENCE [LARGE SCALE GENOMIC DNA]</scope>
    <source>
        <strain evidence="3">NCAIM B.02333</strain>
    </source>
</reference>
<dbReference type="EMBL" id="JBHRWW010000005">
    <property type="protein sequence ID" value="MFC3688559.1"/>
    <property type="molecule type" value="Genomic_DNA"/>
</dbReference>
<evidence type="ECO:0000313" key="2">
    <source>
        <dbReference type="EMBL" id="MFC3688559.1"/>
    </source>
</evidence>
<keyword evidence="1" id="KW-0472">Membrane</keyword>
<gene>
    <name evidence="2" type="ORF">ACFOLH_09430</name>
</gene>
<accession>A0ABV7WFM0</accession>
<keyword evidence="3" id="KW-1185">Reference proteome</keyword>
<feature type="transmembrane region" description="Helical" evidence="1">
    <location>
        <begin position="128"/>
        <end position="153"/>
    </location>
</feature>
<protein>
    <submittedName>
        <fullName evidence="2">DUF2306 domain-containing protein</fullName>
    </submittedName>
</protein>
<name>A0ABV7WFM0_9MICO</name>
<comment type="caution">
    <text evidence="2">The sequence shown here is derived from an EMBL/GenBank/DDBJ whole genome shotgun (WGS) entry which is preliminary data.</text>
</comment>
<feature type="transmembrane region" description="Helical" evidence="1">
    <location>
        <begin position="63"/>
        <end position="86"/>
    </location>
</feature>
<dbReference type="RefSeq" id="WP_340288966.1">
    <property type="nucleotide sequence ID" value="NZ_JBBEOI010000004.1"/>
</dbReference>